<reference evidence="2" key="1">
    <citation type="submission" date="2021-02" db="EMBL/GenBank/DDBJ databases">
        <authorList>
            <person name="Bekaert M."/>
        </authorList>
    </citation>
    <scope>NUCLEOTIDE SEQUENCE</scope>
    <source>
        <strain evidence="2">IoA-00</strain>
    </source>
</reference>
<feature type="compositionally biased region" description="Polar residues" evidence="1">
    <location>
        <begin position="909"/>
        <end position="927"/>
    </location>
</feature>
<dbReference type="EMBL" id="HG994585">
    <property type="protein sequence ID" value="CAF2974476.1"/>
    <property type="molecule type" value="Genomic_DNA"/>
</dbReference>
<organism evidence="2 3">
    <name type="scientific">Lepeophtheirus salmonis</name>
    <name type="common">Salmon louse</name>
    <name type="synonym">Caligus salmonis</name>
    <dbReference type="NCBI Taxonomy" id="72036"/>
    <lineage>
        <taxon>Eukaryota</taxon>
        <taxon>Metazoa</taxon>
        <taxon>Ecdysozoa</taxon>
        <taxon>Arthropoda</taxon>
        <taxon>Crustacea</taxon>
        <taxon>Multicrustacea</taxon>
        <taxon>Hexanauplia</taxon>
        <taxon>Copepoda</taxon>
        <taxon>Siphonostomatoida</taxon>
        <taxon>Caligidae</taxon>
        <taxon>Lepeophtheirus</taxon>
    </lineage>
</organism>
<evidence type="ECO:0000313" key="2">
    <source>
        <dbReference type="EMBL" id="CAF2974476.1"/>
    </source>
</evidence>
<protein>
    <submittedName>
        <fullName evidence="2">(salmon louse) hypothetical protein</fullName>
    </submittedName>
</protein>
<feature type="region of interest" description="Disordered" evidence="1">
    <location>
        <begin position="227"/>
        <end position="270"/>
    </location>
</feature>
<dbReference type="Proteomes" id="UP000675881">
    <property type="component" value="Chromosome 6"/>
</dbReference>
<sequence length="1047" mass="116877">MKQAEGEHIDDFVTRLRGQAKCGKLTSRYCSSSSENKIIIILRYTGPFSKEEDLTDVLMVQSLSQSVAVESSILVNIPQERELFKVIEAARTGNWKDVTEKAFTHKRNEFLFLGVSSWFRPASKYLPGRSTPEPPSRSSYDCFSGALKVENHQIWNLLKESALARITGKIEECIVIEPPLKGVIRLSNLISGVDFVSSVNAQSMGEPDIVVIRSCYVPLEKLPLSEGGTIKSTKDPKPVYKNVRRKSNKSISRTSKNGQRSKPKSNELDKVSTKPIDVVVMESKLEDFPFKKPMKLNKVEPKVLADDEPLIVHEGPHNSKKKMSPLKEKELKIMSEIKLPPETKLTPFFLKKNHRKNCHRCDAMICAKFSKTPSLFDPYVDKTFQLMEMEKQLRETQMILKMSEEARAIMDNMYEEKLSANLVEINELKRMIQVLIQEEEVPKDTAEVLEHQTQPILETKERKYYTSCGYNMMNMTALREALNKAQKCGHGNLIILEHEDERDHLASRLAVLNTLGPNAFFKLVDFVKHTPFSKPAKFTGPFLSDKDGTKDKVKLILGIDKFEFEDWTKLDPTAQKRSSVDSRDDEIEIIETGDHEGKRIKIKNLEPIVNLRNEDYGSLVHSNKKNLSVVDELKLEYLRKNPDRPRLLFPELPVRPKIAPKPISQLLASPPKQSVTVHSDLTPIINSNNSINNSNIVNGGTKAIINTVDKSPSLSTQNKALSSLPPILKIKPSKDLPPGSRILSIAPGTKLMSTNVCHSTKQDTGLSHGVYRVIDDKNNEKILIIKDLQQPGSLPVANIVNLKAVKTNKSSLRVPSLVSQVSTLHNSTSYKLNSPFGVHKVTKIDMKTHVLNTNGINSSAPIKCTTKVVSASLPLTTNGITNLIPTHQLIPPPSTKPLKTLMTTPSTSILKIPLSNNANDAQPTKTSSNKRKAPSESVSALKETQATLLSLKNNWYESPVQESDPLADPLGSDDINMDSESTKVDDNNIELKSSNNPLVKIVSILPEEDEVGGSGDDDKLVPLLKCDIETESDIILENTQKRMKISC</sequence>
<feature type="region of interest" description="Disordered" evidence="1">
    <location>
        <begin position="909"/>
        <end position="941"/>
    </location>
</feature>
<keyword evidence="3" id="KW-1185">Reference proteome</keyword>
<evidence type="ECO:0000256" key="1">
    <source>
        <dbReference type="SAM" id="MobiDB-lite"/>
    </source>
</evidence>
<accession>A0A7R8CZ90</accession>
<evidence type="ECO:0000313" key="3">
    <source>
        <dbReference type="Proteomes" id="UP000675881"/>
    </source>
</evidence>
<gene>
    <name evidence="2" type="ORF">LSAA_12020</name>
</gene>
<feature type="compositionally biased region" description="Polar residues" evidence="1">
    <location>
        <begin position="249"/>
        <end position="260"/>
    </location>
</feature>
<proteinExistence type="predicted"/>
<dbReference type="AlphaFoldDB" id="A0A7R8CZ90"/>
<name>A0A7R8CZ90_LEPSM</name>